<dbReference type="EMBL" id="SNXS01000009">
    <property type="protein sequence ID" value="TDP62021.1"/>
    <property type="molecule type" value="Genomic_DNA"/>
</dbReference>
<dbReference type="AlphaFoldDB" id="A0A4R6QJT6"/>
<evidence type="ECO:0000313" key="5">
    <source>
        <dbReference type="Proteomes" id="UP000295361"/>
    </source>
</evidence>
<sequence>MRFVSKYLLSISMLCTAMATASAGTLTDISFKSNSLSYINNTIVDGNTSPLAFTAATGLNQPFLNAADSTVSLGYGSYYAIAFLGFGEHIGAGQISFIADGTPYAQNVTFPSPASASGIFASFVLAGGDTVTVASTGLSADRISIIADGAGLQPNGTADAFYAFKYSSASAVPEPTSGALLIGGIALLGLMLRRGRR</sequence>
<keyword evidence="1" id="KW-0472">Membrane</keyword>
<dbReference type="InParanoid" id="A0A4R6QJT6"/>
<evidence type="ECO:0000256" key="1">
    <source>
        <dbReference type="SAM" id="Phobius"/>
    </source>
</evidence>
<dbReference type="Proteomes" id="UP000295361">
    <property type="component" value="Unassembled WGS sequence"/>
</dbReference>
<accession>A0A4R6QJT6</accession>
<keyword evidence="5" id="KW-1185">Reference proteome</keyword>
<protein>
    <submittedName>
        <fullName evidence="4">Putative secreted protein with PEP-CTERM sorting signal</fullName>
    </submittedName>
</protein>
<keyword evidence="2" id="KW-0732">Signal</keyword>
<evidence type="ECO:0000259" key="3">
    <source>
        <dbReference type="Pfam" id="PF07589"/>
    </source>
</evidence>
<reference evidence="4 5" key="1">
    <citation type="submission" date="2019-03" db="EMBL/GenBank/DDBJ databases">
        <title>Genomic Encyclopedia of Type Strains, Phase IV (KMG-IV): sequencing the most valuable type-strain genomes for metagenomic binning, comparative biology and taxonomic classification.</title>
        <authorList>
            <person name="Goeker M."/>
        </authorList>
    </citation>
    <scope>NUCLEOTIDE SEQUENCE [LARGE SCALE GENOMIC DNA]</scope>
    <source>
        <strain evidence="4 5">DSM 16998</strain>
    </source>
</reference>
<dbReference type="InterPro" id="IPR013424">
    <property type="entry name" value="Ice-binding_C"/>
</dbReference>
<dbReference type="RefSeq" id="WP_133703218.1">
    <property type="nucleotide sequence ID" value="NZ_SNXS01000009.1"/>
</dbReference>
<feature type="signal peptide" evidence="2">
    <location>
        <begin position="1"/>
        <end position="23"/>
    </location>
</feature>
<feature type="chain" id="PRO_5020657690" evidence="2">
    <location>
        <begin position="24"/>
        <end position="197"/>
    </location>
</feature>
<feature type="transmembrane region" description="Helical" evidence="1">
    <location>
        <begin position="175"/>
        <end position="192"/>
    </location>
</feature>
<comment type="caution">
    <text evidence="4">The sequence shown here is derived from an EMBL/GenBank/DDBJ whole genome shotgun (WGS) entry which is preliminary data.</text>
</comment>
<organism evidence="4 5">
    <name type="scientific">Roseateles toxinivorans</name>
    <dbReference type="NCBI Taxonomy" id="270368"/>
    <lineage>
        <taxon>Bacteria</taxon>
        <taxon>Pseudomonadati</taxon>
        <taxon>Pseudomonadota</taxon>
        <taxon>Betaproteobacteria</taxon>
        <taxon>Burkholderiales</taxon>
        <taxon>Sphaerotilaceae</taxon>
        <taxon>Roseateles</taxon>
    </lineage>
</organism>
<dbReference type="Pfam" id="PF07589">
    <property type="entry name" value="PEP-CTERM"/>
    <property type="match status" value="1"/>
</dbReference>
<keyword evidence="1" id="KW-0812">Transmembrane</keyword>
<proteinExistence type="predicted"/>
<evidence type="ECO:0000313" key="4">
    <source>
        <dbReference type="EMBL" id="TDP62021.1"/>
    </source>
</evidence>
<keyword evidence="1" id="KW-1133">Transmembrane helix</keyword>
<dbReference type="NCBIfam" id="TIGR02595">
    <property type="entry name" value="PEP_CTERM"/>
    <property type="match status" value="1"/>
</dbReference>
<evidence type="ECO:0000256" key="2">
    <source>
        <dbReference type="SAM" id="SignalP"/>
    </source>
</evidence>
<name>A0A4R6QJT6_9BURK</name>
<gene>
    <name evidence="4" type="ORF">DES47_1091</name>
</gene>
<feature type="domain" description="Ice-binding protein C-terminal" evidence="3">
    <location>
        <begin position="171"/>
        <end position="196"/>
    </location>
</feature>